<evidence type="ECO:0000313" key="9">
    <source>
        <dbReference type="Proteomes" id="UP000324897"/>
    </source>
</evidence>
<evidence type="ECO:0000259" key="7">
    <source>
        <dbReference type="PROSITE" id="PS51081"/>
    </source>
</evidence>
<keyword evidence="1" id="KW-0479">Metal-binding</keyword>
<feature type="compositionally biased region" description="Low complexity" evidence="6">
    <location>
        <begin position="45"/>
        <end position="64"/>
    </location>
</feature>
<evidence type="ECO:0000313" key="8">
    <source>
        <dbReference type="EMBL" id="TVU22145.1"/>
    </source>
</evidence>
<dbReference type="SUPFAM" id="SSF49599">
    <property type="entry name" value="TRAF domain-like"/>
    <property type="match status" value="1"/>
</dbReference>
<dbReference type="InterPro" id="IPR013083">
    <property type="entry name" value="Znf_RING/FYVE/PHD"/>
</dbReference>
<feature type="non-terminal residue" evidence="8">
    <location>
        <position position="1"/>
    </location>
</feature>
<dbReference type="Proteomes" id="UP000324897">
    <property type="component" value="Unassembled WGS sequence"/>
</dbReference>
<dbReference type="UniPathway" id="UPA00143"/>
<keyword evidence="9" id="KW-1185">Reference proteome</keyword>
<feature type="domain" description="SIAH-type" evidence="7">
    <location>
        <begin position="139"/>
        <end position="197"/>
    </location>
</feature>
<evidence type="ECO:0000256" key="4">
    <source>
        <dbReference type="ARBA" id="ARBA00024004"/>
    </source>
</evidence>
<evidence type="ECO:0000256" key="6">
    <source>
        <dbReference type="SAM" id="MobiDB-lite"/>
    </source>
</evidence>
<keyword evidence="3" id="KW-0862">Zinc</keyword>
<dbReference type="Pfam" id="PF21361">
    <property type="entry name" value="Sina_ZnF"/>
    <property type="match status" value="1"/>
</dbReference>
<dbReference type="Gene3D" id="3.30.40.10">
    <property type="entry name" value="Zinc/RING finger domain, C3HC4 (zinc finger)"/>
    <property type="match status" value="1"/>
</dbReference>
<evidence type="ECO:0000256" key="2">
    <source>
        <dbReference type="ARBA" id="ARBA00022771"/>
    </source>
</evidence>
<evidence type="ECO:0000256" key="5">
    <source>
        <dbReference type="PROSITE-ProRule" id="PRU00455"/>
    </source>
</evidence>
<dbReference type="Gramene" id="TVU22145">
    <property type="protein sequence ID" value="TVU22145"/>
    <property type="gene ID" value="EJB05_31827"/>
</dbReference>
<name>A0A5J9UEI6_9POAL</name>
<comment type="caution">
    <text evidence="8">The sequence shown here is derived from an EMBL/GenBank/DDBJ whole genome shotgun (WGS) entry which is preliminary data.</text>
</comment>
<dbReference type="InterPro" id="IPR013010">
    <property type="entry name" value="Znf_SIAH"/>
</dbReference>
<dbReference type="OrthoDB" id="694072at2759"/>
<dbReference type="PROSITE" id="PS51081">
    <property type="entry name" value="ZF_SIAH"/>
    <property type="match status" value="1"/>
</dbReference>
<feature type="compositionally biased region" description="Basic residues" evidence="6">
    <location>
        <begin position="1"/>
        <end position="10"/>
    </location>
</feature>
<reference evidence="8 9" key="1">
    <citation type="journal article" date="2019" name="Sci. Rep.">
        <title>A high-quality genome of Eragrostis curvula grass provides insights into Poaceae evolution and supports new strategies to enhance forage quality.</title>
        <authorList>
            <person name="Carballo J."/>
            <person name="Santos B.A.C.M."/>
            <person name="Zappacosta D."/>
            <person name="Garbus I."/>
            <person name="Selva J.P."/>
            <person name="Gallo C.A."/>
            <person name="Diaz A."/>
            <person name="Albertini E."/>
            <person name="Caccamo M."/>
            <person name="Echenique V."/>
        </authorList>
    </citation>
    <scope>NUCLEOTIDE SEQUENCE [LARGE SCALE GENOMIC DNA]</scope>
    <source>
        <strain evidence="9">cv. Victoria</strain>
        <tissue evidence="8">Leaf</tissue>
    </source>
</reference>
<evidence type="ECO:0000256" key="1">
    <source>
        <dbReference type="ARBA" id="ARBA00022723"/>
    </source>
</evidence>
<accession>A0A5J9UEI6</accession>
<sequence length="328" mass="34872">MADGQHKRRGQSPSDESSPKRSKEDGEAAQGGESSAERAEEEGEAAQGAGASRSTRAAAATRQSDPPAEPQRVSISMEKQLLHCAVAECGHPLKPPIFKAGHFLCSTCRGDGPEGHSRRCDRATTFVRASPDLDTFVGAARVPCPFKEYGCASTIAYHATADHRNACQYAPCPCPVPGCPFVGSPPMLLSHLRGDAHFWQAHRMPGSGEPVSLTVAVEGDDGSLFLAFVAALGTDVWFVSGVCVRANAETGPRYKCMLWAQGKAAPGYTECNRAFIETEVPSCTDPRGAVPKVALWLRGPFTELHLRIRIDEAVGPVGLGPPSALLMH</sequence>
<dbReference type="InterPro" id="IPR044286">
    <property type="entry name" value="SINL_plant"/>
</dbReference>
<comment type="function">
    <text evidence="4">E3 ubiquitin-protein ligase that mediates ubiquitination and subsequent proteasomal degradation of target proteins. E3 ubiquitin ligases accept ubiquitin from an E2 ubiquitin-conjugating enzyme in the form of a thioester and then directly transfers the ubiquitin to targeted substrates. It probably triggers the ubiquitin-mediated degradation of different substrates.</text>
</comment>
<dbReference type="PANTHER" id="PTHR46632:SF31">
    <property type="entry name" value="SIAH-TYPE DOMAIN-CONTAINING PROTEIN"/>
    <property type="match status" value="1"/>
</dbReference>
<protein>
    <recommendedName>
        <fullName evidence="7">SIAH-type domain-containing protein</fullName>
    </recommendedName>
</protein>
<feature type="region of interest" description="Disordered" evidence="6">
    <location>
        <begin position="1"/>
        <end position="72"/>
    </location>
</feature>
<proteinExistence type="predicted"/>
<gene>
    <name evidence="8" type="ORF">EJB05_31827</name>
</gene>
<evidence type="ECO:0000256" key="3">
    <source>
        <dbReference type="ARBA" id="ARBA00022833"/>
    </source>
</evidence>
<keyword evidence="2 5" id="KW-0863">Zinc-finger</keyword>
<dbReference type="GO" id="GO:0008270">
    <property type="term" value="F:zinc ion binding"/>
    <property type="evidence" value="ECO:0007669"/>
    <property type="project" value="UniProtKB-KW"/>
</dbReference>
<dbReference type="AlphaFoldDB" id="A0A5J9UEI6"/>
<dbReference type="PANTHER" id="PTHR46632">
    <property type="entry name" value="E3 UBIQUITIN-PROTEIN LIGASE SINA-LIKE 4"/>
    <property type="match status" value="1"/>
</dbReference>
<dbReference type="GO" id="GO:0016567">
    <property type="term" value="P:protein ubiquitination"/>
    <property type="evidence" value="ECO:0007669"/>
    <property type="project" value="UniProtKB-UniPathway"/>
</dbReference>
<feature type="compositionally biased region" description="Basic and acidic residues" evidence="6">
    <location>
        <begin position="17"/>
        <end position="26"/>
    </location>
</feature>
<organism evidence="8 9">
    <name type="scientific">Eragrostis curvula</name>
    <name type="common">weeping love grass</name>
    <dbReference type="NCBI Taxonomy" id="38414"/>
    <lineage>
        <taxon>Eukaryota</taxon>
        <taxon>Viridiplantae</taxon>
        <taxon>Streptophyta</taxon>
        <taxon>Embryophyta</taxon>
        <taxon>Tracheophyta</taxon>
        <taxon>Spermatophyta</taxon>
        <taxon>Magnoliopsida</taxon>
        <taxon>Liliopsida</taxon>
        <taxon>Poales</taxon>
        <taxon>Poaceae</taxon>
        <taxon>PACMAD clade</taxon>
        <taxon>Chloridoideae</taxon>
        <taxon>Eragrostideae</taxon>
        <taxon>Eragrostidinae</taxon>
        <taxon>Eragrostis</taxon>
    </lineage>
</organism>
<dbReference type="EMBL" id="RWGY01000026">
    <property type="protein sequence ID" value="TVU22145.1"/>
    <property type="molecule type" value="Genomic_DNA"/>
</dbReference>